<evidence type="ECO:0000259" key="14">
    <source>
        <dbReference type="Pfam" id="PF00441"/>
    </source>
</evidence>
<comment type="pathway">
    <text evidence="10">Amino-acid metabolism; tryptophan metabolism.</text>
</comment>
<accession>A0A158NSA0</accession>
<gene>
    <name evidence="17" type="primary">105623632</name>
</gene>
<evidence type="ECO:0000256" key="3">
    <source>
        <dbReference type="ARBA" id="ARBA00009347"/>
    </source>
</evidence>
<name>A0A158NSA0_ATTCE</name>
<keyword evidence="5 13" id="KW-0274">FAD</keyword>
<dbReference type="InterPro" id="IPR052033">
    <property type="entry name" value="Glutaryl-CoA_DH_mitochondrial"/>
</dbReference>
<comment type="pathway">
    <text evidence="9">Amino-acid metabolism; lysine degradation.</text>
</comment>
<evidence type="ECO:0000256" key="12">
    <source>
        <dbReference type="ARBA" id="ARBA00049493"/>
    </source>
</evidence>
<evidence type="ECO:0000256" key="10">
    <source>
        <dbReference type="ARBA" id="ARBA00037927"/>
    </source>
</evidence>
<evidence type="ECO:0000256" key="9">
    <source>
        <dbReference type="ARBA" id="ARBA00037899"/>
    </source>
</evidence>
<dbReference type="GO" id="GO:0004361">
    <property type="term" value="F:glutaryl-CoA dehydrogenase activity"/>
    <property type="evidence" value="ECO:0007669"/>
    <property type="project" value="UniProtKB-EC"/>
</dbReference>
<dbReference type="GO" id="GO:0005759">
    <property type="term" value="C:mitochondrial matrix"/>
    <property type="evidence" value="ECO:0007669"/>
    <property type="project" value="UniProtKB-SubCell"/>
</dbReference>
<evidence type="ECO:0000256" key="2">
    <source>
        <dbReference type="ARBA" id="ARBA00004305"/>
    </source>
</evidence>
<dbReference type="FunCoup" id="A0A158NSA0">
    <property type="interactions" value="1367"/>
</dbReference>
<dbReference type="CDD" id="cd01151">
    <property type="entry name" value="GCD"/>
    <property type="match status" value="1"/>
</dbReference>
<comment type="subcellular location">
    <subcellularLocation>
        <location evidence="2">Mitochondrion matrix</location>
    </subcellularLocation>
</comment>
<dbReference type="AlphaFoldDB" id="A0A158NSA0"/>
<evidence type="ECO:0000256" key="6">
    <source>
        <dbReference type="ARBA" id="ARBA00022946"/>
    </source>
</evidence>
<dbReference type="InterPro" id="IPR009075">
    <property type="entry name" value="AcylCo_DH/oxidase_C"/>
</dbReference>
<keyword evidence="6" id="KW-0809">Transit peptide</keyword>
<dbReference type="InterPro" id="IPR006089">
    <property type="entry name" value="Acyl-CoA_DH_CS"/>
</dbReference>
<dbReference type="GO" id="GO:0000062">
    <property type="term" value="F:fatty-acyl-CoA binding"/>
    <property type="evidence" value="ECO:0007669"/>
    <property type="project" value="TreeGrafter"/>
</dbReference>
<dbReference type="OrthoDB" id="435240at2759"/>
<dbReference type="GO" id="GO:0046949">
    <property type="term" value="P:fatty-acyl-CoA biosynthetic process"/>
    <property type="evidence" value="ECO:0007669"/>
    <property type="project" value="TreeGrafter"/>
</dbReference>
<dbReference type="Gene3D" id="2.40.110.10">
    <property type="entry name" value="Butyryl-CoA Dehydrogenase, subunit A, domain 2"/>
    <property type="match status" value="1"/>
</dbReference>
<dbReference type="PROSITE" id="PS00073">
    <property type="entry name" value="ACYL_COA_DH_2"/>
    <property type="match status" value="1"/>
</dbReference>
<dbReference type="KEGG" id="acep:105623632"/>
<reference evidence="18" key="1">
    <citation type="journal article" date="2011" name="PLoS Genet.">
        <title>The genome sequence of the leaf-cutter ant Atta cephalotes reveals insights into its obligate symbiotic lifestyle.</title>
        <authorList>
            <person name="Suen G."/>
            <person name="Teiling C."/>
            <person name="Li L."/>
            <person name="Holt C."/>
            <person name="Abouheif E."/>
            <person name="Bornberg-Bauer E."/>
            <person name="Bouffard P."/>
            <person name="Caldera E.J."/>
            <person name="Cash E."/>
            <person name="Cavanaugh A."/>
            <person name="Denas O."/>
            <person name="Elhaik E."/>
            <person name="Fave M.J."/>
            <person name="Gadau J."/>
            <person name="Gibson J.D."/>
            <person name="Graur D."/>
            <person name="Grubbs K.J."/>
            <person name="Hagen D.E."/>
            <person name="Harkins T.T."/>
            <person name="Helmkampf M."/>
            <person name="Hu H."/>
            <person name="Johnson B.R."/>
            <person name="Kim J."/>
            <person name="Marsh S.E."/>
            <person name="Moeller J.A."/>
            <person name="Munoz-Torres M.C."/>
            <person name="Murphy M.C."/>
            <person name="Naughton M.C."/>
            <person name="Nigam S."/>
            <person name="Overson R."/>
            <person name="Rajakumar R."/>
            <person name="Reese J.T."/>
            <person name="Scott J.J."/>
            <person name="Smith C.R."/>
            <person name="Tao S."/>
            <person name="Tsutsui N.D."/>
            <person name="Viljakainen L."/>
            <person name="Wissler L."/>
            <person name="Yandell M.D."/>
            <person name="Zimmer F."/>
            <person name="Taylor J."/>
            <person name="Slater S.C."/>
            <person name="Clifton S.W."/>
            <person name="Warren W.C."/>
            <person name="Elsik C.G."/>
            <person name="Smith C.D."/>
            <person name="Weinstock G.M."/>
            <person name="Gerardo N.M."/>
            <person name="Currie C.R."/>
        </authorList>
    </citation>
    <scope>NUCLEOTIDE SEQUENCE [LARGE SCALE GENOMIC DNA]</scope>
</reference>
<evidence type="ECO:0000256" key="11">
    <source>
        <dbReference type="ARBA" id="ARBA00039033"/>
    </source>
</evidence>
<dbReference type="GO" id="GO:0033539">
    <property type="term" value="P:fatty acid beta-oxidation using acyl-CoA dehydrogenase"/>
    <property type="evidence" value="ECO:0007669"/>
    <property type="project" value="TreeGrafter"/>
</dbReference>
<feature type="domain" description="Acyl-CoA dehydrogenase/oxidase N-terminal" evidence="16">
    <location>
        <begin position="49"/>
        <end position="160"/>
    </location>
</feature>
<dbReference type="Gene3D" id="1.10.540.10">
    <property type="entry name" value="Acyl-CoA dehydrogenase/oxidase, N-terminal domain"/>
    <property type="match status" value="1"/>
</dbReference>
<keyword evidence="4 13" id="KW-0285">Flavoprotein</keyword>
<protein>
    <recommendedName>
        <fullName evidence="11">glutaryl-CoA dehydrogenase (ETF)</fullName>
        <ecNumber evidence="11">1.3.8.6</ecNumber>
    </recommendedName>
</protein>
<sequence>MASYMQRLLLRTGRLCCVNSTRQISASAALQARFAFNWEDPFNLESQLTQDEILMRDQFRSYCQEQLLPNVIEANRKEHFDREIVKQMGQLGVLGCTMKGYGGAGVSSVAYGLLAKEIEKIDSGYRSAFSVQSSLSIGAIYMFGSNAQKERFLPKMVSGEKIGCFGLTEPNHGSDIGAMETRAIYDSDKKVYKLNGSKTWITNSPVADVLIIWAKCDDGQIRGFIIEREAAGDRLSTPKIEGKFSLRTSITGMILMDNVIVPEENLLNVQGLKGPFSCLNNARYGIAWGALGAAEACLNIARSYTLERKQFQRPLAANQLVQKKLVDMMCDIAIGLQACLRVGRLKDENKAAPEMISVIKRNSTIKALEIARTARDMLGGNGISDEYHVIRHMMNLETVNTYEGTSDIHALILGRAITGIAAFSG</sequence>
<evidence type="ECO:0000256" key="7">
    <source>
        <dbReference type="ARBA" id="ARBA00023002"/>
    </source>
</evidence>
<evidence type="ECO:0000259" key="15">
    <source>
        <dbReference type="Pfam" id="PF02770"/>
    </source>
</evidence>
<dbReference type="InterPro" id="IPR046373">
    <property type="entry name" value="Acyl-CoA_Oxase/DH_mid-dom_sf"/>
</dbReference>
<evidence type="ECO:0000256" key="13">
    <source>
        <dbReference type="RuleBase" id="RU362125"/>
    </source>
</evidence>
<dbReference type="PANTHER" id="PTHR42807:SF1">
    <property type="entry name" value="GLUTARYL-COA DEHYDROGENASE, MITOCHONDRIAL"/>
    <property type="match status" value="1"/>
</dbReference>
<evidence type="ECO:0000259" key="16">
    <source>
        <dbReference type="Pfam" id="PF02771"/>
    </source>
</evidence>
<evidence type="ECO:0000313" key="18">
    <source>
        <dbReference type="Proteomes" id="UP000005205"/>
    </source>
</evidence>
<comment type="similarity">
    <text evidence="3 13">Belongs to the acyl-CoA dehydrogenase family.</text>
</comment>
<dbReference type="Gene3D" id="1.20.140.10">
    <property type="entry name" value="Butyryl-CoA Dehydrogenase, subunit A, domain 3"/>
    <property type="match status" value="1"/>
</dbReference>
<dbReference type="FunFam" id="1.10.540.10:FF:000003">
    <property type="entry name" value="glutaryl-CoA dehydrogenase, mitochondrial"/>
    <property type="match status" value="1"/>
</dbReference>
<reference evidence="17" key="2">
    <citation type="submission" date="2016-04" db="UniProtKB">
        <authorList>
            <consortium name="EnsemblMetazoa"/>
        </authorList>
    </citation>
    <scope>IDENTIFICATION</scope>
</reference>
<evidence type="ECO:0000256" key="4">
    <source>
        <dbReference type="ARBA" id="ARBA00022630"/>
    </source>
</evidence>
<dbReference type="Proteomes" id="UP000005205">
    <property type="component" value="Unassembled WGS sequence"/>
</dbReference>
<feature type="domain" description="Acyl-CoA dehydrogenase/oxidase C-terminal" evidence="14">
    <location>
        <begin position="271"/>
        <end position="417"/>
    </location>
</feature>
<dbReference type="EnsemblMetazoa" id="XM_012205018.1">
    <property type="protein sequence ID" value="XP_012060408.1"/>
    <property type="gene ID" value="LOC105623632"/>
</dbReference>
<organism evidence="17 18">
    <name type="scientific">Atta cephalotes</name>
    <name type="common">Leafcutter ant</name>
    <dbReference type="NCBI Taxonomy" id="12957"/>
    <lineage>
        <taxon>Eukaryota</taxon>
        <taxon>Metazoa</taxon>
        <taxon>Ecdysozoa</taxon>
        <taxon>Arthropoda</taxon>
        <taxon>Hexapoda</taxon>
        <taxon>Insecta</taxon>
        <taxon>Pterygota</taxon>
        <taxon>Neoptera</taxon>
        <taxon>Endopterygota</taxon>
        <taxon>Hymenoptera</taxon>
        <taxon>Apocrita</taxon>
        <taxon>Aculeata</taxon>
        <taxon>Formicoidea</taxon>
        <taxon>Formicidae</taxon>
        <taxon>Myrmicinae</taxon>
        <taxon>Atta</taxon>
    </lineage>
</organism>
<dbReference type="SUPFAM" id="SSF47203">
    <property type="entry name" value="Acyl-CoA dehydrogenase C-terminal domain-like"/>
    <property type="match status" value="1"/>
</dbReference>
<dbReference type="GO" id="GO:0005743">
    <property type="term" value="C:mitochondrial inner membrane"/>
    <property type="evidence" value="ECO:0007669"/>
    <property type="project" value="TreeGrafter"/>
</dbReference>
<keyword evidence="8" id="KW-0496">Mitochondrion</keyword>
<comment type="cofactor">
    <cofactor evidence="1 13">
        <name>FAD</name>
        <dbReference type="ChEBI" id="CHEBI:57692"/>
    </cofactor>
</comment>
<keyword evidence="7 13" id="KW-0560">Oxidoreductase</keyword>
<dbReference type="InParanoid" id="A0A158NSA0"/>
<dbReference type="InterPro" id="IPR013786">
    <property type="entry name" value="AcylCoA_DH/ox_N"/>
</dbReference>
<proteinExistence type="inferred from homology"/>
<keyword evidence="18" id="KW-1185">Reference proteome</keyword>
<dbReference type="GO" id="GO:0050660">
    <property type="term" value="F:flavin adenine dinucleotide binding"/>
    <property type="evidence" value="ECO:0007669"/>
    <property type="project" value="InterPro"/>
</dbReference>
<feature type="domain" description="Acyl-CoA oxidase/dehydrogenase middle" evidence="15">
    <location>
        <begin position="164"/>
        <end position="259"/>
    </location>
</feature>
<dbReference type="Pfam" id="PF02770">
    <property type="entry name" value="Acyl-CoA_dh_M"/>
    <property type="match status" value="1"/>
</dbReference>
<dbReference type="Pfam" id="PF00441">
    <property type="entry name" value="Acyl-CoA_dh_1"/>
    <property type="match status" value="1"/>
</dbReference>
<dbReference type="InterPro" id="IPR036250">
    <property type="entry name" value="AcylCo_DH-like_C"/>
</dbReference>
<dbReference type="EMBL" id="ADTU01024744">
    <property type="status" value="NOT_ANNOTATED_CDS"/>
    <property type="molecule type" value="Genomic_DNA"/>
</dbReference>
<evidence type="ECO:0000256" key="1">
    <source>
        <dbReference type="ARBA" id="ARBA00001974"/>
    </source>
</evidence>
<evidence type="ECO:0000256" key="5">
    <source>
        <dbReference type="ARBA" id="ARBA00022827"/>
    </source>
</evidence>
<dbReference type="FunFam" id="1.20.140.10:FF:000006">
    <property type="entry name" value="Glutaryl-CoA dehydrogenase, mitochondrial"/>
    <property type="match status" value="1"/>
</dbReference>
<dbReference type="InterPro" id="IPR009100">
    <property type="entry name" value="AcylCoA_DH/oxidase_NM_dom_sf"/>
</dbReference>
<evidence type="ECO:0000313" key="17">
    <source>
        <dbReference type="EnsemblMetazoa" id="XP_012060408.1"/>
    </source>
</evidence>
<evidence type="ECO:0000256" key="8">
    <source>
        <dbReference type="ARBA" id="ARBA00023128"/>
    </source>
</evidence>
<dbReference type="FunFam" id="2.40.110.10:FF:000008">
    <property type="entry name" value="Glutaryl-CoA dehydrogenase, mitochondrial"/>
    <property type="match status" value="1"/>
</dbReference>
<dbReference type="InterPro" id="IPR037069">
    <property type="entry name" value="AcylCoA_DH/ox_N_sf"/>
</dbReference>
<dbReference type="InterPro" id="IPR006091">
    <property type="entry name" value="Acyl-CoA_Oxase/DH_mid-dom"/>
</dbReference>
<comment type="catalytic activity">
    <reaction evidence="12">
        <text>glutaryl-CoA + oxidized [electron-transfer flavoprotein] + 2 H(+) = (2E)-butenoyl-CoA + reduced [electron-transfer flavoprotein] + CO2</text>
        <dbReference type="Rhea" id="RHEA:13389"/>
        <dbReference type="Rhea" id="RHEA-COMP:10685"/>
        <dbReference type="Rhea" id="RHEA-COMP:10686"/>
        <dbReference type="ChEBI" id="CHEBI:15378"/>
        <dbReference type="ChEBI" id="CHEBI:16526"/>
        <dbReference type="ChEBI" id="CHEBI:57332"/>
        <dbReference type="ChEBI" id="CHEBI:57378"/>
        <dbReference type="ChEBI" id="CHEBI:57692"/>
        <dbReference type="ChEBI" id="CHEBI:58307"/>
        <dbReference type="EC" id="1.3.8.6"/>
    </reaction>
</comment>
<dbReference type="EC" id="1.3.8.6" evidence="11"/>
<dbReference type="Pfam" id="PF02771">
    <property type="entry name" value="Acyl-CoA_dh_N"/>
    <property type="match status" value="1"/>
</dbReference>
<dbReference type="STRING" id="12957.A0A158NSA0"/>
<dbReference type="SUPFAM" id="SSF56645">
    <property type="entry name" value="Acyl-CoA dehydrogenase NM domain-like"/>
    <property type="match status" value="1"/>
</dbReference>
<dbReference type="PANTHER" id="PTHR42807">
    <property type="entry name" value="GLUTARYL-COA DEHYDROGENASE, MITOCHONDRIAL"/>
    <property type="match status" value="1"/>
</dbReference>